<proteinExistence type="predicted"/>
<reference evidence="1" key="1">
    <citation type="submission" date="2020-05" db="UniProtKB">
        <authorList>
            <consortium name="EnsemblMetazoa"/>
        </authorList>
    </citation>
    <scope>IDENTIFICATION</scope>
    <source>
        <strain evidence="1">SANGQUA</strain>
    </source>
</reference>
<protein>
    <submittedName>
        <fullName evidence="1">Uncharacterized protein</fullName>
    </submittedName>
</protein>
<evidence type="ECO:0000313" key="1">
    <source>
        <dbReference type="EnsemblMetazoa" id="AQUA014499-PA"/>
    </source>
</evidence>
<dbReference type="EnsemblMetazoa" id="AQUA014499-RA">
    <property type="protein sequence ID" value="AQUA014499-PA"/>
    <property type="gene ID" value="AQUA014499"/>
</dbReference>
<dbReference type="Proteomes" id="UP000076407">
    <property type="component" value="Unassembled WGS sequence"/>
</dbReference>
<keyword evidence="2" id="KW-1185">Reference proteome</keyword>
<sequence>MFVVLKALPAVKCTPLFSLCCFAGKRRYHFS</sequence>
<dbReference type="AlphaFoldDB" id="A0A182XRM6"/>
<name>A0A182XRM6_ANOQN</name>
<dbReference type="VEuPathDB" id="VectorBase:AQUA014499"/>
<evidence type="ECO:0000313" key="2">
    <source>
        <dbReference type="Proteomes" id="UP000076407"/>
    </source>
</evidence>
<accession>A0A182XRM6</accession>
<organism evidence="1 2">
    <name type="scientific">Anopheles quadriannulatus</name>
    <name type="common">Mosquito</name>
    <dbReference type="NCBI Taxonomy" id="34691"/>
    <lineage>
        <taxon>Eukaryota</taxon>
        <taxon>Metazoa</taxon>
        <taxon>Ecdysozoa</taxon>
        <taxon>Arthropoda</taxon>
        <taxon>Hexapoda</taxon>
        <taxon>Insecta</taxon>
        <taxon>Pterygota</taxon>
        <taxon>Neoptera</taxon>
        <taxon>Endopterygota</taxon>
        <taxon>Diptera</taxon>
        <taxon>Nematocera</taxon>
        <taxon>Culicoidea</taxon>
        <taxon>Culicidae</taxon>
        <taxon>Anophelinae</taxon>
        <taxon>Anopheles</taxon>
    </lineage>
</organism>